<evidence type="ECO:0000256" key="1">
    <source>
        <dbReference type="ARBA" id="ARBA00009865"/>
    </source>
</evidence>
<evidence type="ECO:0000256" key="3">
    <source>
        <dbReference type="ARBA" id="ARBA00023295"/>
    </source>
</evidence>
<proteinExistence type="inferred from homology"/>
<dbReference type="SUPFAM" id="SSF75005">
    <property type="entry name" value="Arabinanase/levansucrase/invertase"/>
    <property type="match status" value="1"/>
</dbReference>
<dbReference type="CDD" id="cd18826">
    <property type="entry name" value="GH43_CtGH43-like"/>
    <property type="match status" value="1"/>
</dbReference>
<dbReference type="GO" id="GO:0004553">
    <property type="term" value="F:hydrolase activity, hydrolyzing O-glycosyl compounds"/>
    <property type="evidence" value="ECO:0007669"/>
    <property type="project" value="InterPro"/>
</dbReference>
<keyword evidence="6" id="KW-1185">Reference proteome</keyword>
<sequence length="365" mass="41004">MAGGRPRTIHPGQVWRDTAGKPIQAHGASIIQVGDVFYWYGENKERTLPGSGIWHWGVRAYASRDLVNWTDQGLIIPPVTDDPKSPLHPSRQLDRPHILYNPVTRKFVCWVKIMEADGRQTRTVLTADRMTGPYTIIRQDMLPLGMSAGDFDLVVSPADGKAVIYFERVHSEVICADLTPDYTDVTGSYTAHFPHPAPPQVREGPAYFERGGKHYLITSGTTGYHPNPSEVAMANALHGPWTVLGDLHPGDRSRTSFNSQVSAVFKHPGKKDLYIALADRWIPDLPRIEGSDFASGDAYRRFEAMFSKMFAQSGAPLTKQEDALLKDQASKINTSRGTYVWLPIRFTGDRPYIEWRSKWSLDEFH</sequence>
<keyword evidence="3 4" id="KW-0326">Glycosidase</keyword>
<evidence type="ECO:0000313" key="6">
    <source>
        <dbReference type="Proteomes" id="UP000566813"/>
    </source>
</evidence>
<comment type="similarity">
    <text evidence="1 4">Belongs to the glycosyl hydrolase 43 family.</text>
</comment>
<dbReference type="AlphaFoldDB" id="A0A7X1FS20"/>
<dbReference type="EMBL" id="JACLAW010000005">
    <property type="protein sequence ID" value="MBC2665317.1"/>
    <property type="molecule type" value="Genomic_DNA"/>
</dbReference>
<accession>A0A7X1FS20</accession>
<evidence type="ECO:0000256" key="4">
    <source>
        <dbReference type="RuleBase" id="RU361187"/>
    </source>
</evidence>
<dbReference type="Gene3D" id="2.115.10.20">
    <property type="entry name" value="Glycosyl hydrolase domain, family 43"/>
    <property type="match status" value="1"/>
</dbReference>
<keyword evidence="2 4" id="KW-0378">Hydrolase</keyword>
<organism evidence="5 6">
    <name type="scientific">Novosphingobium flavum</name>
    <dbReference type="NCBI Taxonomy" id="1778672"/>
    <lineage>
        <taxon>Bacteria</taxon>
        <taxon>Pseudomonadati</taxon>
        <taxon>Pseudomonadota</taxon>
        <taxon>Alphaproteobacteria</taxon>
        <taxon>Sphingomonadales</taxon>
        <taxon>Sphingomonadaceae</taxon>
        <taxon>Novosphingobium</taxon>
    </lineage>
</organism>
<dbReference type="InterPro" id="IPR023296">
    <property type="entry name" value="Glyco_hydro_beta-prop_sf"/>
</dbReference>
<evidence type="ECO:0000256" key="2">
    <source>
        <dbReference type="ARBA" id="ARBA00022801"/>
    </source>
</evidence>
<dbReference type="PANTHER" id="PTHR22925:SF3">
    <property type="entry name" value="GLYCOSYL HYDROLASE FAMILY PROTEIN 43"/>
    <property type="match status" value="1"/>
</dbReference>
<comment type="caution">
    <text evidence="5">The sequence shown here is derived from an EMBL/GenBank/DDBJ whole genome shotgun (WGS) entry which is preliminary data.</text>
</comment>
<protein>
    <submittedName>
        <fullName evidence="5">Family 43 glycosylhydrolase</fullName>
    </submittedName>
</protein>
<reference evidence="5 6" key="1">
    <citation type="submission" date="2020-08" db="EMBL/GenBank/DDBJ databases">
        <title>The genome sequence of type strain Novosphingobium flavum NBRC 111647.</title>
        <authorList>
            <person name="Liu Y."/>
        </authorList>
    </citation>
    <scope>NUCLEOTIDE SEQUENCE [LARGE SCALE GENOMIC DNA]</scope>
    <source>
        <strain evidence="5 6">NBRC 111647</strain>
    </source>
</reference>
<dbReference type="InterPro" id="IPR006710">
    <property type="entry name" value="Glyco_hydro_43"/>
</dbReference>
<dbReference type="Proteomes" id="UP000566813">
    <property type="component" value="Unassembled WGS sequence"/>
</dbReference>
<dbReference type="GO" id="GO:0005975">
    <property type="term" value="P:carbohydrate metabolic process"/>
    <property type="evidence" value="ECO:0007669"/>
    <property type="project" value="InterPro"/>
</dbReference>
<gene>
    <name evidence="5" type="ORF">H7F51_07280</name>
</gene>
<dbReference type="Pfam" id="PF04616">
    <property type="entry name" value="Glyco_hydro_43"/>
    <property type="match status" value="1"/>
</dbReference>
<evidence type="ECO:0000313" key="5">
    <source>
        <dbReference type="EMBL" id="MBC2665317.1"/>
    </source>
</evidence>
<name>A0A7X1FS20_9SPHN</name>
<dbReference type="PANTHER" id="PTHR22925">
    <property type="entry name" value="GLYCOSYL HYDROLASE 43 FAMILY MEMBER"/>
    <property type="match status" value="1"/>
</dbReference>